<accession>A0A220S1Q8</accession>
<dbReference type="RefSeq" id="WP_089036131.1">
    <property type="nucleotide sequence ID" value="NZ_CP022278.1"/>
</dbReference>
<dbReference type="GO" id="GO:0003677">
    <property type="term" value="F:DNA binding"/>
    <property type="evidence" value="ECO:0007669"/>
    <property type="project" value="InterPro"/>
</dbReference>
<dbReference type="InterPro" id="IPR041657">
    <property type="entry name" value="HTH_17"/>
</dbReference>
<proteinExistence type="predicted"/>
<name>A0A220S1Q8_9NEIS</name>
<sequence>MQLTFNVVEAAAYCKCHPETIREHIREGRLKASKPGRSYCITKSALDAFLTDLENARLQASLESRSEEKCRFTNETMAYGMLTSQRKAAAEFDSLLALKTVKKPKGCMTN</sequence>
<dbReference type="Proteomes" id="UP000198238">
    <property type="component" value="Chromosome"/>
</dbReference>
<dbReference type="KEGG" id="nei:BG910_06415"/>
<dbReference type="EMBL" id="CP022278">
    <property type="protein sequence ID" value="ASK27421.1"/>
    <property type="molecule type" value="Genomic_DNA"/>
</dbReference>
<organism evidence="2 3">
    <name type="scientific">Neisseria chenwenguii</name>
    <dbReference type="NCBI Taxonomy" id="1853278"/>
    <lineage>
        <taxon>Bacteria</taxon>
        <taxon>Pseudomonadati</taxon>
        <taxon>Pseudomonadota</taxon>
        <taxon>Betaproteobacteria</taxon>
        <taxon>Neisseriales</taxon>
        <taxon>Neisseriaceae</taxon>
        <taxon>Neisseria</taxon>
    </lineage>
</organism>
<dbReference type="NCBIfam" id="TIGR01764">
    <property type="entry name" value="excise"/>
    <property type="match status" value="1"/>
</dbReference>
<dbReference type="Pfam" id="PF12728">
    <property type="entry name" value="HTH_17"/>
    <property type="match status" value="1"/>
</dbReference>
<protein>
    <submittedName>
        <fullName evidence="2">XRE family transcriptional regulator</fullName>
    </submittedName>
</protein>
<gene>
    <name evidence="2" type="ORF">BG910_06415</name>
</gene>
<reference evidence="2 3" key="1">
    <citation type="submission" date="2017-06" db="EMBL/GenBank/DDBJ databases">
        <title>Neisseria chenwenguii sp. nov., isolated from the intestinal contents of Tibetan Plateau Pika in Yushu, Qinghai Province, China.</title>
        <authorList>
            <person name="Zhang G."/>
        </authorList>
    </citation>
    <scope>NUCLEOTIDE SEQUENCE [LARGE SCALE GENOMIC DNA]</scope>
    <source>
        <strain evidence="2 3">10023</strain>
    </source>
</reference>
<evidence type="ECO:0000259" key="1">
    <source>
        <dbReference type="Pfam" id="PF12728"/>
    </source>
</evidence>
<evidence type="ECO:0000313" key="2">
    <source>
        <dbReference type="EMBL" id="ASK27421.1"/>
    </source>
</evidence>
<dbReference type="InterPro" id="IPR010093">
    <property type="entry name" value="SinI_DNA-bd"/>
</dbReference>
<feature type="domain" description="Helix-turn-helix" evidence="1">
    <location>
        <begin position="6"/>
        <end position="51"/>
    </location>
</feature>
<evidence type="ECO:0000313" key="3">
    <source>
        <dbReference type="Proteomes" id="UP000198238"/>
    </source>
</evidence>
<dbReference type="AlphaFoldDB" id="A0A220S1Q8"/>
<keyword evidence="3" id="KW-1185">Reference proteome</keyword>